<evidence type="ECO:0000313" key="3">
    <source>
        <dbReference type="EMBL" id="RKR76630.1"/>
    </source>
</evidence>
<evidence type="ECO:0000256" key="1">
    <source>
        <dbReference type="SAM" id="MobiDB-lite"/>
    </source>
</evidence>
<dbReference type="EMBL" id="RBKS01000001">
    <property type="protein sequence ID" value="RKR76630.1"/>
    <property type="molecule type" value="Genomic_DNA"/>
</dbReference>
<organism evidence="3 4">
    <name type="scientific">Frondihabitans australicus</name>
    <dbReference type="NCBI Taxonomy" id="386892"/>
    <lineage>
        <taxon>Bacteria</taxon>
        <taxon>Bacillati</taxon>
        <taxon>Actinomycetota</taxon>
        <taxon>Actinomycetes</taxon>
        <taxon>Micrococcales</taxon>
        <taxon>Microbacteriaceae</taxon>
        <taxon>Frondihabitans</taxon>
    </lineage>
</organism>
<keyword evidence="2" id="KW-0732">Signal</keyword>
<evidence type="ECO:0000313" key="4">
    <source>
        <dbReference type="Proteomes" id="UP000280008"/>
    </source>
</evidence>
<keyword evidence="4" id="KW-1185">Reference proteome</keyword>
<evidence type="ECO:0000256" key="2">
    <source>
        <dbReference type="SAM" id="SignalP"/>
    </source>
</evidence>
<evidence type="ECO:0008006" key="5">
    <source>
        <dbReference type="Google" id="ProtNLM"/>
    </source>
</evidence>
<name>A0A495ILM1_9MICO</name>
<protein>
    <recommendedName>
        <fullName evidence="5">RlpA-like protein double-psi beta-barrel domain-containing protein</fullName>
    </recommendedName>
</protein>
<reference evidence="3 4" key="1">
    <citation type="submission" date="2018-10" db="EMBL/GenBank/DDBJ databases">
        <title>Sequencing the genomes of 1000 actinobacteria strains.</title>
        <authorList>
            <person name="Klenk H.-P."/>
        </authorList>
    </citation>
    <scope>NUCLEOTIDE SEQUENCE [LARGE SCALE GENOMIC DNA]</scope>
    <source>
        <strain evidence="3 4">DSM 17894</strain>
    </source>
</reference>
<proteinExistence type="predicted"/>
<accession>A0A495ILM1</accession>
<comment type="caution">
    <text evidence="3">The sequence shown here is derived from an EMBL/GenBank/DDBJ whole genome shotgun (WGS) entry which is preliminary data.</text>
</comment>
<dbReference type="AlphaFoldDB" id="A0A495ILM1"/>
<feature type="signal peptide" evidence="2">
    <location>
        <begin position="1"/>
        <end position="23"/>
    </location>
</feature>
<sequence length="187" mass="18852">MALAGVGIAAAAIIAVVVVSAHATPEFDACPAVGYVTTVDVRIAGDAADVHDVRLCTTGGCSAPAAEAAWATPETGASAPATTPADDGSTSSIPEKPTGPELPAPVPPTGAARVEAPSLAFVNTEIPRTWEFELPTGNPRRVSAAAYGADGRALAGRVFDLRWHRNSPGDRCDLSESTGAVTLHVGS</sequence>
<feature type="chain" id="PRO_5019817659" description="RlpA-like protein double-psi beta-barrel domain-containing protein" evidence="2">
    <location>
        <begin position="24"/>
        <end position="187"/>
    </location>
</feature>
<feature type="region of interest" description="Disordered" evidence="1">
    <location>
        <begin position="71"/>
        <end position="111"/>
    </location>
</feature>
<dbReference type="OrthoDB" id="5147046at2"/>
<dbReference type="Proteomes" id="UP000280008">
    <property type="component" value="Unassembled WGS sequence"/>
</dbReference>
<dbReference type="RefSeq" id="WP_121371583.1">
    <property type="nucleotide sequence ID" value="NZ_RBKS01000001.1"/>
</dbReference>
<gene>
    <name evidence="3" type="ORF">C8E83_3807</name>
</gene>